<dbReference type="InterPro" id="IPR006620">
    <property type="entry name" value="Pro_4_hyd_alph"/>
</dbReference>
<keyword evidence="3" id="KW-0847">Vitamin C</keyword>
<dbReference type="PROSITE" id="PS51471">
    <property type="entry name" value="FE2OG_OXY"/>
    <property type="match status" value="1"/>
</dbReference>
<keyword evidence="2" id="KW-0479">Metal-binding</keyword>
<dbReference type="Gene3D" id="2.60.120.620">
    <property type="entry name" value="q2cbj1_9rhob like domain"/>
    <property type="match status" value="1"/>
</dbReference>
<name>I0HNS0_RUBGI</name>
<keyword evidence="6" id="KW-0408">Iron</keyword>
<dbReference type="GO" id="GO:0031418">
    <property type="term" value="F:L-ascorbic acid binding"/>
    <property type="evidence" value="ECO:0007669"/>
    <property type="project" value="UniProtKB-KW"/>
</dbReference>
<dbReference type="PATRIC" id="fig|983917.3.peg.1284"/>
<feature type="domain" description="Fe2OG dioxygenase" evidence="7">
    <location>
        <begin position="168"/>
        <end position="275"/>
    </location>
</feature>
<dbReference type="PANTHER" id="PTHR10869">
    <property type="entry name" value="PROLYL 4-HYDROXYLASE ALPHA SUBUNIT"/>
    <property type="match status" value="1"/>
</dbReference>
<dbReference type="GO" id="GO:0005506">
    <property type="term" value="F:iron ion binding"/>
    <property type="evidence" value="ECO:0007669"/>
    <property type="project" value="InterPro"/>
</dbReference>
<evidence type="ECO:0000256" key="5">
    <source>
        <dbReference type="ARBA" id="ARBA00023002"/>
    </source>
</evidence>
<proteinExistence type="predicted"/>
<dbReference type="HOGENOM" id="CLU_058132_3_0_4"/>
<dbReference type="InterPro" id="IPR005123">
    <property type="entry name" value="Oxoglu/Fe-dep_dioxygenase_dom"/>
</dbReference>
<dbReference type="InterPro" id="IPR045054">
    <property type="entry name" value="P4HA-like"/>
</dbReference>
<evidence type="ECO:0000256" key="4">
    <source>
        <dbReference type="ARBA" id="ARBA00022964"/>
    </source>
</evidence>
<sequence length="279" mass="30269">MSSQTVTAELRRWILSQAQAGCRSEDLLASMMRSGWSEDVALAALEATLAERAGAAAPLAAAAVPEPALDGAPNRLHTLDREVRVLAVMSLPRVVVFGGLLSDEECDELVALARPRLARSETVDNSTGGSEVNAARTSDGMFFERGEKPLIERIERRIAELVRWPVERGEGLQVLRYRPGAQYKPHHDFFDPAHPGTANILRRGGQRVGTVVMYLNTPAGGGATTFPEVGLEVQPVKGNAVFFSYERPLASTRTLHGGAPVLDGEKWVATKWMREGVFA</sequence>
<evidence type="ECO:0000313" key="9">
    <source>
        <dbReference type="Proteomes" id="UP000007883"/>
    </source>
</evidence>
<dbReference type="STRING" id="983917.RGE_13160"/>
<keyword evidence="4" id="KW-0223">Dioxygenase</keyword>
<dbReference type="KEGG" id="rge:RGE_13160"/>
<evidence type="ECO:0000313" key="8">
    <source>
        <dbReference type="EMBL" id="BAL94657.1"/>
    </source>
</evidence>
<reference evidence="8 9" key="1">
    <citation type="journal article" date="2012" name="J. Bacteriol.">
        <title>Complete genome sequence of phototrophic betaproteobacterium Rubrivivax gelatinosus IL144.</title>
        <authorList>
            <person name="Nagashima S."/>
            <person name="Kamimura A."/>
            <person name="Shimizu T."/>
            <person name="Nakamura-isaki S."/>
            <person name="Aono E."/>
            <person name="Sakamoto K."/>
            <person name="Ichikawa N."/>
            <person name="Nakazawa H."/>
            <person name="Sekine M."/>
            <person name="Yamazaki S."/>
            <person name="Fujita N."/>
            <person name="Shimada K."/>
            <person name="Hanada S."/>
            <person name="Nagashima K.V.P."/>
        </authorList>
    </citation>
    <scope>NUCLEOTIDE SEQUENCE [LARGE SCALE GENOMIC DNA]</scope>
    <source>
        <strain evidence="9">NBRC 100245 / IL144</strain>
    </source>
</reference>
<dbReference type="PANTHER" id="PTHR10869:SF246">
    <property type="entry name" value="TRANSMEMBRANE PROLYL 4-HYDROXYLASE"/>
    <property type="match status" value="1"/>
</dbReference>
<dbReference type="InterPro" id="IPR044862">
    <property type="entry name" value="Pro_4_hyd_alph_FE2OG_OXY"/>
</dbReference>
<evidence type="ECO:0000256" key="3">
    <source>
        <dbReference type="ARBA" id="ARBA00022896"/>
    </source>
</evidence>
<dbReference type="Pfam" id="PF13640">
    <property type="entry name" value="2OG-FeII_Oxy_3"/>
    <property type="match status" value="1"/>
</dbReference>
<keyword evidence="5" id="KW-0560">Oxidoreductase</keyword>
<evidence type="ECO:0000256" key="6">
    <source>
        <dbReference type="ARBA" id="ARBA00023004"/>
    </source>
</evidence>
<evidence type="ECO:0000259" key="7">
    <source>
        <dbReference type="PROSITE" id="PS51471"/>
    </source>
</evidence>
<dbReference type="eggNOG" id="COG3751">
    <property type="taxonomic scope" value="Bacteria"/>
</dbReference>
<comment type="cofactor">
    <cofactor evidence="1">
        <name>L-ascorbate</name>
        <dbReference type="ChEBI" id="CHEBI:38290"/>
    </cofactor>
</comment>
<dbReference type="SMART" id="SM00702">
    <property type="entry name" value="P4Hc"/>
    <property type="match status" value="1"/>
</dbReference>
<dbReference type="RefSeq" id="WP_014427527.1">
    <property type="nucleotide sequence ID" value="NC_017075.1"/>
</dbReference>
<accession>I0HNS0</accession>
<protein>
    <submittedName>
        <fullName evidence="8">Putative prolyl 4-hydroxylase alpha subunit homologue oxidoreductase protein</fullName>
    </submittedName>
</protein>
<gene>
    <name evidence="8" type="ordered locus">RGE_13160</name>
</gene>
<keyword evidence="9" id="KW-1185">Reference proteome</keyword>
<dbReference type="AlphaFoldDB" id="I0HNS0"/>
<dbReference type="GO" id="GO:0004656">
    <property type="term" value="F:procollagen-proline 4-dioxygenase activity"/>
    <property type="evidence" value="ECO:0007669"/>
    <property type="project" value="TreeGrafter"/>
</dbReference>
<dbReference type="EMBL" id="AP012320">
    <property type="protein sequence ID" value="BAL94657.1"/>
    <property type="molecule type" value="Genomic_DNA"/>
</dbReference>
<evidence type="ECO:0000256" key="1">
    <source>
        <dbReference type="ARBA" id="ARBA00001961"/>
    </source>
</evidence>
<evidence type="ECO:0000256" key="2">
    <source>
        <dbReference type="ARBA" id="ARBA00022723"/>
    </source>
</evidence>
<dbReference type="Proteomes" id="UP000007883">
    <property type="component" value="Chromosome"/>
</dbReference>
<organism evidence="8 9">
    <name type="scientific">Rubrivivax gelatinosus (strain NBRC 100245 / IL144)</name>
    <dbReference type="NCBI Taxonomy" id="983917"/>
    <lineage>
        <taxon>Bacteria</taxon>
        <taxon>Pseudomonadati</taxon>
        <taxon>Pseudomonadota</taxon>
        <taxon>Betaproteobacteria</taxon>
        <taxon>Burkholderiales</taxon>
        <taxon>Sphaerotilaceae</taxon>
        <taxon>Rubrivivax</taxon>
    </lineage>
</organism>